<dbReference type="KEGG" id="luo:HHL09_06615"/>
<evidence type="ECO:0000256" key="3">
    <source>
        <dbReference type="ARBA" id="ARBA00023002"/>
    </source>
</evidence>
<keyword evidence="2" id="KW-0521">NADP</keyword>
<name>A0A858RED8_9BACT</name>
<feature type="active site" description="Proton donor" evidence="4">
    <location>
        <position position="50"/>
    </location>
</feature>
<dbReference type="InterPro" id="IPR023210">
    <property type="entry name" value="NADP_OxRdtase_dom"/>
</dbReference>
<evidence type="ECO:0000313" key="9">
    <source>
        <dbReference type="Proteomes" id="UP000501812"/>
    </source>
</evidence>
<evidence type="ECO:0000256" key="6">
    <source>
        <dbReference type="PIRSR" id="PIRSR000097-3"/>
    </source>
</evidence>
<dbReference type="PRINTS" id="PR00069">
    <property type="entry name" value="ALDKETRDTASE"/>
</dbReference>
<dbReference type="PROSITE" id="PS00063">
    <property type="entry name" value="ALDOKETO_REDUCTASE_3"/>
    <property type="match status" value="1"/>
</dbReference>
<gene>
    <name evidence="8" type="ORF">HHL09_06615</name>
</gene>
<accession>A0A858RED8</accession>
<dbReference type="InterPro" id="IPR020471">
    <property type="entry name" value="AKR"/>
</dbReference>
<evidence type="ECO:0000256" key="5">
    <source>
        <dbReference type="PIRSR" id="PIRSR000097-2"/>
    </source>
</evidence>
<feature type="site" description="Lowers pKa of active site Tyr" evidence="6">
    <location>
        <position position="79"/>
    </location>
</feature>
<feature type="binding site" evidence="5">
    <location>
        <position position="112"/>
    </location>
    <ligand>
        <name>substrate</name>
    </ligand>
</feature>
<dbReference type="Proteomes" id="UP000501812">
    <property type="component" value="Chromosome"/>
</dbReference>
<evidence type="ECO:0000313" key="8">
    <source>
        <dbReference type="EMBL" id="QJE95466.1"/>
    </source>
</evidence>
<keyword evidence="9" id="KW-1185">Reference proteome</keyword>
<sequence>MTTPAFTFANGDRMPALGLGTWKAAPGETAAAVTEALRIGYRHIDCAPLYGNEAEIGEALAAAISSGLVKREELWITSKLWNNKHLPHDARPALEKSLADLRLDYLDLYLIHWPIALKPEIEFPTSGADFLSPGDAPLEDTWSAMESFADAGLCRHIGVSNFNVHRLKHLYVRSRIRPEANQVESHPLLSQQMLLDFCGPAGIALTAYSPLGSPDRPARLQRGDDPPLRDAPEILQVAAKHGISPAQVLLAWAVSRGTSAIPKSVNPERLKQNLEAASIRLDEEDMEKIAGMNQFYRFIDGALWAMEGSPYSLEWLWRGHDTE</sequence>
<dbReference type="PROSITE" id="PS00798">
    <property type="entry name" value="ALDOKETO_REDUCTASE_1"/>
    <property type="match status" value="1"/>
</dbReference>
<dbReference type="PIRSF" id="PIRSF000097">
    <property type="entry name" value="AKR"/>
    <property type="match status" value="1"/>
</dbReference>
<dbReference type="Gene3D" id="3.20.20.100">
    <property type="entry name" value="NADP-dependent oxidoreductase domain"/>
    <property type="match status" value="1"/>
</dbReference>
<dbReference type="InterPro" id="IPR018170">
    <property type="entry name" value="Aldo/ket_reductase_CS"/>
</dbReference>
<dbReference type="PANTHER" id="PTHR11732">
    <property type="entry name" value="ALDO/KETO REDUCTASE"/>
    <property type="match status" value="1"/>
</dbReference>
<organism evidence="8 9">
    <name type="scientific">Luteolibacter luteus</name>
    <dbReference type="NCBI Taxonomy" id="2728835"/>
    <lineage>
        <taxon>Bacteria</taxon>
        <taxon>Pseudomonadati</taxon>
        <taxon>Verrucomicrobiota</taxon>
        <taxon>Verrucomicrobiia</taxon>
        <taxon>Verrucomicrobiales</taxon>
        <taxon>Verrucomicrobiaceae</taxon>
        <taxon>Luteolibacter</taxon>
    </lineage>
</organism>
<dbReference type="EMBL" id="CP051774">
    <property type="protein sequence ID" value="QJE95466.1"/>
    <property type="molecule type" value="Genomic_DNA"/>
</dbReference>
<feature type="domain" description="NADP-dependent oxidoreductase" evidence="7">
    <location>
        <begin position="17"/>
        <end position="292"/>
    </location>
</feature>
<dbReference type="AlphaFoldDB" id="A0A858RED8"/>
<dbReference type="Pfam" id="PF00248">
    <property type="entry name" value="Aldo_ket_red"/>
    <property type="match status" value="1"/>
</dbReference>
<comment type="similarity">
    <text evidence="1">Belongs to the aldo/keto reductase family.</text>
</comment>
<evidence type="ECO:0000256" key="4">
    <source>
        <dbReference type="PIRSR" id="PIRSR000097-1"/>
    </source>
</evidence>
<protein>
    <submittedName>
        <fullName evidence="8">Aldo/keto reductase</fullName>
    </submittedName>
</protein>
<keyword evidence="3" id="KW-0560">Oxidoreductase</keyword>
<dbReference type="FunFam" id="3.20.20.100:FF:000006">
    <property type="entry name" value="Aldo-keto reductase family 1 member A1"/>
    <property type="match status" value="1"/>
</dbReference>
<dbReference type="GO" id="GO:0016491">
    <property type="term" value="F:oxidoreductase activity"/>
    <property type="evidence" value="ECO:0007669"/>
    <property type="project" value="UniProtKB-KW"/>
</dbReference>
<dbReference type="InterPro" id="IPR036812">
    <property type="entry name" value="NAD(P)_OxRdtase_dom_sf"/>
</dbReference>
<reference evidence="8 9" key="1">
    <citation type="submission" date="2020-04" db="EMBL/GenBank/DDBJ databases">
        <title>Luteolibacter sp. G-1-1-1 isolated from soil.</title>
        <authorList>
            <person name="Dahal R.H."/>
        </authorList>
    </citation>
    <scope>NUCLEOTIDE SEQUENCE [LARGE SCALE GENOMIC DNA]</scope>
    <source>
        <strain evidence="8 9">G-1-1-1</strain>
    </source>
</reference>
<dbReference type="SUPFAM" id="SSF51430">
    <property type="entry name" value="NAD(P)-linked oxidoreductase"/>
    <property type="match status" value="1"/>
</dbReference>
<evidence type="ECO:0000259" key="7">
    <source>
        <dbReference type="Pfam" id="PF00248"/>
    </source>
</evidence>
<dbReference type="RefSeq" id="WP_169453780.1">
    <property type="nucleotide sequence ID" value="NZ_CP051774.1"/>
</dbReference>
<proteinExistence type="inferred from homology"/>
<evidence type="ECO:0000256" key="1">
    <source>
        <dbReference type="ARBA" id="ARBA00007905"/>
    </source>
</evidence>
<dbReference type="PROSITE" id="PS00062">
    <property type="entry name" value="ALDOKETO_REDUCTASE_2"/>
    <property type="match status" value="1"/>
</dbReference>
<evidence type="ECO:0000256" key="2">
    <source>
        <dbReference type="ARBA" id="ARBA00022857"/>
    </source>
</evidence>